<evidence type="ECO:0000256" key="2">
    <source>
        <dbReference type="ARBA" id="ARBA00009810"/>
    </source>
</evidence>
<dbReference type="PANTHER" id="PTHR40980:SF3">
    <property type="entry name" value="TONB-DEPENDENT RECEPTOR-LIKE BETA-BARREL DOMAIN-CONTAINING PROTEIN"/>
    <property type="match status" value="1"/>
</dbReference>
<dbReference type="EMBL" id="WNWM01000002">
    <property type="protein sequence ID" value="MUI16124.1"/>
    <property type="molecule type" value="Genomic_DNA"/>
</dbReference>
<feature type="domain" description="TonB-dependent receptor-like beta-barrel" evidence="7">
    <location>
        <begin position="515"/>
        <end position="960"/>
    </location>
</feature>
<dbReference type="PANTHER" id="PTHR40980">
    <property type="entry name" value="PLUG DOMAIN-CONTAINING PROTEIN"/>
    <property type="match status" value="1"/>
</dbReference>
<dbReference type="Gene3D" id="2.170.130.10">
    <property type="entry name" value="TonB-dependent receptor, plug domain"/>
    <property type="match status" value="1"/>
</dbReference>
<dbReference type="Gene3D" id="2.40.170.20">
    <property type="entry name" value="TonB-dependent receptor, beta-barrel domain"/>
    <property type="match status" value="1"/>
</dbReference>
<dbReference type="InterPro" id="IPR012910">
    <property type="entry name" value="Plug_dom"/>
</dbReference>
<dbReference type="InterPro" id="IPR036942">
    <property type="entry name" value="Beta-barrel_TonB_sf"/>
</dbReference>
<evidence type="ECO:0000313" key="9">
    <source>
        <dbReference type="EMBL" id="MUI16124.1"/>
    </source>
</evidence>
<keyword evidence="5" id="KW-0798">TonB box</keyword>
<dbReference type="GO" id="GO:0009279">
    <property type="term" value="C:cell outer membrane"/>
    <property type="evidence" value="ECO:0007669"/>
    <property type="project" value="UniProtKB-SubCell"/>
</dbReference>
<name>A0A6I3XGX0_9BURK</name>
<dbReference type="OrthoDB" id="5476657at2"/>
<protein>
    <submittedName>
        <fullName evidence="9">TonB-dependent receptor</fullName>
    </submittedName>
</protein>
<evidence type="ECO:0000256" key="5">
    <source>
        <dbReference type="RuleBase" id="RU003357"/>
    </source>
</evidence>
<dbReference type="InterPro" id="IPR000531">
    <property type="entry name" value="Beta-barrel_TonB"/>
</dbReference>
<dbReference type="Pfam" id="PF00593">
    <property type="entry name" value="TonB_dep_Rec_b-barrel"/>
    <property type="match status" value="1"/>
</dbReference>
<gene>
    <name evidence="9" type="ORF">GJV26_27240</name>
</gene>
<dbReference type="Proteomes" id="UP000431684">
    <property type="component" value="Unassembled WGS sequence"/>
</dbReference>
<feature type="compositionally biased region" description="Polar residues" evidence="6">
    <location>
        <begin position="92"/>
        <end position="112"/>
    </location>
</feature>
<evidence type="ECO:0000259" key="7">
    <source>
        <dbReference type="Pfam" id="PF00593"/>
    </source>
</evidence>
<keyword evidence="3 5" id="KW-0472">Membrane</keyword>
<reference evidence="9 10" key="1">
    <citation type="submission" date="2019-11" db="EMBL/GenBank/DDBJ databases">
        <title>Draft Genome Sequences of Six Type Strains of the Genus Massilia.</title>
        <authorList>
            <person name="Miess H."/>
            <person name="Frediansyah A."/>
            <person name="Goeker M."/>
            <person name="Gross H."/>
        </authorList>
    </citation>
    <scope>NUCLEOTIDE SEQUENCE [LARGE SCALE GENOMIC DNA]</scope>
    <source>
        <strain evidence="9 10">DSM 17513</strain>
    </source>
</reference>
<comment type="subcellular location">
    <subcellularLocation>
        <location evidence="1 5">Cell outer membrane</location>
    </subcellularLocation>
</comment>
<feature type="region of interest" description="Disordered" evidence="6">
    <location>
        <begin position="72"/>
        <end position="119"/>
    </location>
</feature>
<dbReference type="Pfam" id="PF07715">
    <property type="entry name" value="Plug"/>
    <property type="match status" value="1"/>
</dbReference>
<keyword evidence="9" id="KW-0675">Receptor</keyword>
<evidence type="ECO:0000256" key="4">
    <source>
        <dbReference type="ARBA" id="ARBA00023237"/>
    </source>
</evidence>
<comment type="caution">
    <text evidence="9">The sequence shown here is derived from an EMBL/GenBank/DDBJ whole genome shotgun (WGS) entry which is preliminary data.</text>
</comment>
<feature type="compositionally biased region" description="Low complexity" evidence="6">
    <location>
        <begin position="72"/>
        <end position="83"/>
    </location>
</feature>
<evidence type="ECO:0000259" key="8">
    <source>
        <dbReference type="Pfam" id="PF07715"/>
    </source>
</evidence>
<dbReference type="InterPro" id="IPR037066">
    <property type="entry name" value="Plug_dom_sf"/>
</dbReference>
<comment type="similarity">
    <text evidence="2 5">Belongs to the TonB-dependent receptor family.</text>
</comment>
<evidence type="ECO:0000313" key="10">
    <source>
        <dbReference type="Proteomes" id="UP000431684"/>
    </source>
</evidence>
<organism evidence="9 10">
    <name type="scientific">Pseudoduganella dura</name>
    <dbReference type="NCBI Taxonomy" id="321982"/>
    <lineage>
        <taxon>Bacteria</taxon>
        <taxon>Pseudomonadati</taxon>
        <taxon>Pseudomonadota</taxon>
        <taxon>Betaproteobacteria</taxon>
        <taxon>Burkholderiales</taxon>
        <taxon>Oxalobacteraceae</taxon>
        <taxon>Telluria group</taxon>
        <taxon>Pseudoduganella</taxon>
    </lineage>
</organism>
<dbReference type="SUPFAM" id="SSF56935">
    <property type="entry name" value="Porins"/>
    <property type="match status" value="1"/>
</dbReference>
<dbReference type="InterPro" id="IPR010104">
    <property type="entry name" value="TonB_rcpt_bac"/>
</dbReference>
<dbReference type="NCBIfam" id="TIGR01782">
    <property type="entry name" value="TonB-Xanth-Caul"/>
    <property type="match status" value="1"/>
</dbReference>
<evidence type="ECO:0000256" key="6">
    <source>
        <dbReference type="SAM" id="MobiDB-lite"/>
    </source>
</evidence>
<dbReference type="AlphaFoldDB" id="A0A6I3XGX0"/>
<evidence type="ECO:0000256" key="3">
    <source>
        <dbReference type="ARBA" id="ARBA00023136"/>
    </source>
</evidence>
<evidence type="ECO:0000256" key="1">
    <source>
        <dbReference type="ARBA" id="ARBA00004442"/>
    </source>
</evidence>
<feature type="domain" description="TonB-dependent receptor plug" evidence="8">
    <location>
        <begin position="138"/>
        <end position="239"/>
    </location>
</feature>
<keyword evidence="4" id="KW-0998">Cell outer membrane</keyword>
<proteinExistence type="inferred from homology"/>
<sequence>MTSLARRSIDSTTTESRPQPTTAAKISETAMTSTTLNPTRMRRAVAAALCVLAAGAAGAQQAGVQANAQANAQAGEKAAEPAAMQPPAGQDSPAQDTSGQGTPAQATGSGQATVEGGPIATVEVTGIRRSIRSAEQIKRDATQVVDSINAEDIGKFPDRAAGDALQRIAGVQVGRDRGETSSVTIRGLPDVVTTLDGNDIFTGRGRRLSYQDLPVQSIAGLDVYKSATANQPEGGIAGAVNIRLRAPFDNPGQTVTGYLENRRPQINGSDAAETRNSPGGGLLYSNRWKTDVGEMGLLFDAAYNKEHWGYPVQWVDRPDRIFSVGPDGNAVRLNDDQPVAPLNPGDRLGNLPQVGGIYNAGDRERFSAHGAFQWKINPKLEFTTQYLGTGYRARSEVDYILAIVGWAPRLNGVVLGERGCDTPEGTICPILSANAPAAQFGGPYDWDPYVATSGWGVKERTNTHYLNFGLQFRDGPWNVTSALAFTRSKFINDTVIVDQQIPNATVNVYTYGADGHGGYNAVTTPGSAAPLRDPRAFVLRGLVQNWEESEGKQAQWRTDGTYKLGQGFVRALNAGLRLSSRSTSYHSAEGHSDVNPQARPNPVDVFGPSFERLIPGIDRLGGQYYVPSRDFLIDQTDQVRAAYGAAAGRVPDDPTRLFDQRERTTTGYVSARWQTSVGGVDVSGDAGVRVIHVKRKLEGTSRIGNVITPVDLSTSENNYLPSISALVGWRDNLQTHLSAGKTLTRPDFQRLNPALSLIPPTVNAPGTGSAGNPGLAPTKSTNLDATLEYYFQKNGYAQIALFHRDIDGYLQNFTQDEIIDGQRYRVTRPQNSGKGTLKGYEFGTQKFFDFLPGFWSGFGAQYNFTWIDGDNETRLDVNSDVLTKTRLIDVAKKSHNLALLYEGHGLTGRLAATRRGDYVEQVAEPRFLQDRFVKASTYVDLSLSYDITSNISVQFDAINLTKEKYESYVGDTARPRDIRYTPTTYGVGLRFKL</sequence>
<keyword evidence="10" id="KW-1185">Reference proteome</keyword>
<feature type="region of interest" description="Disordered" evidence="6">
    <location>
        <begin position="256"/>
        <end position="280"/>
    </location>
</feature>
<feature type="region of interest" description="Disordered" evidence="6">
    <location>
        <begin position="1"/>
        <end position="38"/>
    </location>
</feature>
<accession>A0A6I3XGX0</accession>